<organism evidence="1 2">
    <name type="scientific">Mycobacteroides abscessus subsp. massiliense</name>
    <dbReference type="NCBI Taxonomy" id="1962118"/>
    <lineage>
        <taxon>Bacteria</taxon>
        <taxon>Bacillati</taxon>
        <taxon>Actinomycetota</taxon>
        <taxon>Actinomycetes</taxon>
        <taxon>Mycobacteriales</taxon>
        <taxon>Mycobacteriaceae</taxon>
        <taxon>Mycobacteroides</taxon>
        <taxon>Mycobacteroides abscessus</taxon>
    </lineage>
</organism>
<dbReference type="AlphaFoldDB" id="A0A1U0Z6W8"/>
<proteinExistence type="predicted"/>
<sequence length="72" mass="7538">MALTYTLLVDNAEKYSDTFPDADALAADASHRAAAFGSTVGANQLATDIKNGFTSIDLRLSHPAVTVQVRAA</sequence>
<reference evidence="1 2" key="1">
    <citation type="submission" date="2016-11" db="EMBL/GenBank/DDBJ databases">
        <authorList>
            <consortium name="Pathogen Informatics"/>
        </authorList>
    </citation>
    <scope>NUCLEOTIDE SEQUENCE [LARGE SCALE GENOMIC DNA]</scope>
    <source>
        <strain evidence="1 2">911</strain>
    </source>
</reference>
<name>A0A1U0Z6W8_9MYCO</name>
<evidence type="ECO:0000313" key="2">
    <source>
        <dbReference type="Proteomes" id="UP000190074"/>
    </source>
</evidence>
<accession>A0A1U0Z6W8</accession>
<evidence type="ECO:0000313" key="1">
    <source>
        <dbReference type="EMBL" id="SKM84209.1"/>
    </source>
</evidence>
<gene>
    <name evidence="1" type="ORF">SAMEA2259716_05264</name>
</gene>
<dbReference type="Proteomes" id="UP000190074">
    <property type="component" value="Unassembled WGS sequence"/>
</dbReference>
<dbReference type="EMBL" id="FVGW01000016">
    <property type="protein sequence ID" value="SKM84209.1"/>
    <property type="molecule type" value="Genomic_DNA"/>
</dbReference>
<dbReference type="RefSeq" id="WP_052568886.1">
    <property type="nucleotide sequence ID" value="NZ_FVGW01000016.1"/>
</dbReference>
<protein>
    <submittedName>
        <fullName evidence="1">Uncharacterized protein</fullName>
    </submittedName>
</protein>